<evidence type="ECO:0008006" key="3">
    <source>
        <dbReference type="Google" id="ProtNLM"/>
    </source>
</evidence>
<dbReference type="EMBL" id="LOCK01000001">
    <property type="protein sequence ID" value="KTE93634.1"/>
    <property type="molecule type" value="Genomic_DNA"/>
</dbReference>
<gene>
    <name evidence="1" type="ORF">AT727_01375</name>
</gene>
<evidence type="ECO:0000313" key="2">
    <source>
        <dbReference type="Proteomes" id="UP000054623"/>
    </source>
</evidence>
<comment type="caution">
    <text evidence="1">The sequence shown here is derived from an EMBL/GenBank/DDBJ whole genome shotgun (WGS) entry which is preliminary data.</text>
</comment>
<dbReference type="RefSeq" id="WP_015945409.1">
    <property type="nucleotide sequence ID" value="NZ_LOCK01000001.1"/>
</dbReference>
<name>A0A0W1JQ39_DESHA</name>
<organism evidence="1 2">
    <name type="scientific">Desulfitobacterium hafniense</name>
    <name type="common">Desulfitobacterium frappieri</name>
    <dbReference type="NCBI Taxonomy" id="49338"/>
    <lineage>
        <taxon>Bacteria</taxon>
        <taxon>Bacillati</taxon>
        <taxon>Bacillota</taxon>
        <taxon>Clostridia</taxon>
        <taxon>Eubacteriales</taxon>
        <taxon>Desulfitobacteriaceae</taxon>
        <taxon>Desulfitobacterium</taxon>
    </lineage>
</organism>
<sequence>MAIMNKTILRMTFNTAGNKTFAISLDEPRPDVSKGEIEAAMETVIEKNIFLAPSGELVSKRDIRIVGTTTNDMYDPPMA</sequence>
<reference evidence="1 2" key="1">
    <citation type="submission" date="2015-12" db="EMBL/GenBank/DDBJ databases">
        <title>Draft Genome Sequence of Desulfitobacterium hafniense Strain DH, a Sulfate-reducing Bacterium Isolated from Paddy Soils.</title>
        <authorList>
            <person name="Bao P."/>
            <person name="Zhang X."/>
            <person name="Li G."/>
        </authorList>
    </citation>
    <scope>NUCLEOTIDE SEQUENCE [LARGE SCALE GENOMIC DNA]</scope>
    <source>
        <strain evidence="1 2">DH</strain>
    </source>
</reference>
<dbReference type="OrthoDB" id="9795264at2"/>
<dbReference type="InterPro" id="IPR021321">
    <property type="entry name" value="DUF2922"/>
</dbReference>
<accession>A0A0W1JQ39</accession>
<protein>
    <recommendedName>
        <fullName evidence="3">DUF2922 domain-containing protein</fullName>
    </recommendedName>
</protein>
<evidence type="ECO:0000313" key="1">
    <source>
        <dbReference type="EMBL" id="KTE93634.1"/>
    </source>
</evidence>
<proteinExistence type="predicted"/>
<dbReference type="AlphaFoldDB" id="A0A0W1JQ39"/>
<dbReference type="Proteomes" id="UP000054623">
    <property type="component" value="Unassembled WGS sequence"/>
</dbReference>
<dbReference type="Pfam" id="PF11148">
    <property type="entry name" value="DUF2922"/>
    <property type="match status" value="1"/>
</dbReference>